<proteinExistence type="predicted"/>
<dbReference type="AlphaFoldDB" id="X0XZ40"/>
<dbReference type="SUPFAM" id="SSF52172">
    <property type="entry name" value="CheY-like"/>
    <property type="match status" value="1"/>
</dbReference>
<organism evidence="2">
    <name type="scientific">marine sediment metagenome</name>
    <dbReference type="NCBI Taxonomy" id="412755"/>
    <lineage>
        <taxon>unclassified sequences</taxon>
        <taxon>metagenomes</taxon>
        <taxon>ecological metagenomes</taxon>
    </lineage>
</organism>
<dbReference type="EMBL" id="BARS01046492">
    <property type="protein sequence ID" value="GAG29956.1"/>
    <property type="molecule type" value="Genomic_DNA"/>
</dbReference>
<dbReference type="InterPro" id="IPR001789">
    <property type="entry name" value="Sig_transdc_resp-reg_receiver"/>
</dbReference>
<feature type="domain" description="Response regulatory" evidence="1">
    <location>
        <begin position="7"/>
        <end position="42"/>
    </location>
</feature>
<dbReference type="Gene3D" id="3.40.50.2300">
    <property type="match status" value="1"/>
</dbReference>
<protein>
    <recommendedName>
        <fullName evidence="1">Response regulatory domain-containing protein</fullName>
    </recommendedName>
</protein>
<dbReference type="GO" id="GO:0000160">
    <property type="term" value="P:phosphorelay signal transduction system"/>
    <property type="evidence" value="ECO:0007669"/>
    <property type="project" value="InterPro"/>
</dbReference>
<sequence length="42" mass="4638">MGKHMTTILVIDDEPSILQSLRGILTDEGYRCLAAESSFRGL</sequence>
<comment type="caution">
    <text evidence="2">The sequence shown here is derived from an EMBL/GenBank/DDBJ whole genome shotgun (WGS) entry which is preliminary data.</text>
</comment>
<dbReference type="InterPro" id="IPR011006">
    <property type="entry name" value="CheY-like_superfamily"/>
</dbReference>
<evidence type="ECO:0000313" key="2">
    <source>
        <dbReference type="EMBL" id="GAG29956.1"/>
    </source>
</evidence>
<reference evidence="2" key="1">
    <citation type="journal article" date="2014" name="Front. Microbiol.">
        <title>High frequency of phylogenetically diverse reductive dehalogenase-homologous genes in deep subseafloor sedimentary metagenomes.</title>
        <authorList>
            <person name="Kawai M."/>
            <person name="Futagami T."/>
            <person name="Toyoda A."/>
            <person name="Takaki Y."/>
            <person name="Nishi S."/>
            <person name="Hori S."/>
            <person name="Arai W."/>
            <person name="Tsubouchi T."/>
            <person name="Morono Y."/>
            <person name="Uchiyama I."/>
            <person name="Ito T."/>
            <person name="Fujiyama A."/>
            <person name="Inagaki F."/>
            <person name="Takami H."/>
        </authorList>
    </citation>
    <scope>NUCLEOTIDE SEQUENCE</scope>
    <source>
        <strain evidence="2">Expedition CK06-06</strain>
    </source>
</reference>
<feature type="non-terminal residue" evidence="2">
    <location>
        <position position="42"/>
    </location>
</feature>
<dbReference type="PROSITE" id="PS50110">
    <property type="entry name" value="RESPONSE_REGULATORY"/>
    <property type="match status" value="1"/>
</dbReference>
<name>X0XZ40_9ZZZZ</name>
<evidence type="ECO:0000259" key="1">
    <source>
        <dbReference type="PROSITE" id="PS50110"/>
    </source>
</evidence>
<accession>X0XZ40</accession>
<gene>
    <name evidence="2" type="ORF">S01H1_69985</name>
</gene>